<keyword evidence="3 6" id="KW-0963">Cytoplasm</keyword>
<dbReference type="Proteomes" id="UP000823405">
    <property type="component" value="Unassembled WGS sequence"/>
</dbReference>
<comment type="similarity">
    <text evidence="2 6">Belongs to the ARPC2 family.</text>
</comment>
<dbReference type="SUPFAM" id="SSF69645">
    <property type="entry name" value="Arp2/3 complex subunits"/>
    <property type="match status" value="2"/>
</dbReference>
<organism evidence="7 8">
    <name type="scientific">Linnemannia gamsii</name>
    <dbReference type="NCBI Taxonomy" id="64522"/>
    <lineage>
        <taxon>Eukaryota</taxon>
        <taxon>Fungi</taxon>
        <taxon>Fungi incertae sedis</taxon>
        <taxon>Mucoromycota</taxon>
        <taxon>Mortierellomycotina</taxon>
        <taxon>Mortierellomycetes</taxon>
        <taxon>Mortierellales</taxon>
        <taxon>Mortierellaceae</taxon>
        <taxon>Linnemannia</taxon>
    </lineage>
</organism>
<comment type="subunit">
    <text evidence="6">Component of the Arp2/3 complex.</text>
</comment>
<dbReference type="GO" id="GO:0030041">
    <property type="term" value="P:actin filament polymerization"/>
    <property type="evidence" value="ECO:0007669"/>
    <property type="project" value="InterPro"/>
</dbReference>
<dbReference type="Pfam" id="PF04045">
    <property type="entry name" value="P34-Arc"/>
    <property type="match status" value="2"/>
</dbReference>
<dbReference type="Gene3D" id="3.30.1460.20">
    <property type="match status" value="2"/>
</dbReference>
<dbReference type="EMBL" id="JAAAIN010000679">
    <property type="protein sequence ID" value="KAG0311789.1"/>
    <property type="molecule type" value="Genomic_DNA"/>
</dbReference>
<comment type="subcellular location">
    <subcellularLocation>
        <location evidence="1 6">Cytoplasm</location>
        <location evidence="1 6">Cytoskeleton</location>
    </subcellularLocation>
</comment>
<sequence>MRFNDFSGISYHLATPNEENLDQLRLSIHWDCWAQLVQYGAMDVLEREYGPWIASPPEQGYDFTLEFNVEGLVGDNDPGAFERAFAAQAQAKEENDQNFDPNAINFMRIDPHRDERMYIRHHRDYTTVIIGIALDDLDEADRLFVRLTFEELKHRSQLPNYSHRYPLVVHARVSVPPPEIAQLEEVVQDSSHCRAYIAFLIPPRLIETKERRDYIISQRMIFRDYLQYHIKCTKGFLNFRMRRELNGHIKRLERTSKDYVPPARFSGINRRG</sequence>
<evidence type="ECO:0000256" key="1">
    <source>
        <dbReference type="ARBA" id="ARBA00004245"/>
    </source>
</evidence>
<name>A0A9P6R7D5_9FUNG</name>
<evidence type="ECO:0000313" key="7">
    <source>
        <dbReference type="EMBL" id="KAG0311789.1"/>
    </source>
</evidence>
<dbReference type="AlphaFoldDB" id="A0A9P6R7D5"/>
<evidence type="ECO:0000256" key="6">
    <source>
        <dbReference type="RuleBase" id="RU364015"/>
    </source>
</evidence>
<dbReference type="PANTHER" id="PTHR12058">
    <property type="entry name" value="ARP2/3 COMPLEX 34 KDA SUBUNIT"/>
    <property type="match status" value="1"/>
</dbReference>
<evidence type="ECO:0000256" key="5">
    <source>
        <dbReference type="ARBA" id="ARBA00023212"/>
    </source>
</evidence>
<dbReference type="InterPro" id="IPR007188">
    <property type="entry name" value="ARPC2"/>
</dbReference>
<evidence type="ECO:0000256" key="4">
    <source>
        <dbReference type="ARBA" id="ARBA00023203"/>
    </source>
</evidence>
<dbReference type="GO" id="GO:0051015">
    <property type="term" value="F:actin filament binding"/>
    <property type="evidence" value="ECO:0007669"/>
    <property type="project" value="TreeGrafter"/>
</dbReference>
<accession>A0A9P6R7D5</accession>
<evidence type="ECO:0000313" key="8">
    <source>
        <dbReference type="Proteomes" id="UP000823405"/>
    </source>
</evidence>
<comment type="function">
    <text evidence="6">Functions as actin-binding component of the Arp2/3 complex which is involved in regulation of actin polymerization and together with an activating nucleation-promoting factor (NPF) mediates the formation of branched actin networks.</text>
</comment>
<dbReference type="OrthoDB" id="2401219at2759"/>
<evidence type="ECO:0000256" key="3">
    <source>
        <dbReference type="ARBA" id="ARBA00022490"/>
    </source>
</evidence>
<dbReference type="GO" id="GO:0005885">
    <property type="term" value="C:Arp2/3 protein complex"/>
    <property type="evidence" value="ECO:0007669"/>
    <property type="project" value="InterPro"/>
</dbReference>
<dbReference type="GO" id="GO:0034314">
    <property type="term" value="P:Arp2/3 complex-mediated actin nucleation"/>
    <property type="evidence" value="ECO:0007669"/>
    <property type="project" value="InterPro"/>
</dbReference>
<proteinExistence type="inferred from homology"/>
<gene>
    <name evidence="7" type="ORF">BGZ97_011639</name>
</gene>
<evidence type="ECO:0000256" key="2">
    <source>
        <dbReference type="ARBA" id="ARBA00007192"/>
    </source>
</evidence>
<dbReference type="GO" id="GO:0005200">
    <property type="term" value="F:structural constituent of cytoskeleton"/>
    <property type="evidence" value="ECO:0007669"/>
    <property type="project" value="TreeGrafter"/>
</dbReference>
<protein>
    <recommendedName>
        <fullName evidence="6">Arp2/3 complex 34 kDa subunit</fullName>
    </recommendedName>
</protein>
<reference evidence="7" key="1">
    <citation type="journal article" date="2020" name="Fungal Divers.">
        <title>Resolving the Mortierellaceae phylogeny through synthesis of multi-gene phylogenetics and phylogenomics.</title>
        <authorList>
            <person name="Vandepol N."/>
            <person name="Liber J."/>
            <person name="Desiro A."/>
            <person name="Na H."/>
            <person name="Kennedy M."/>
            <person name="Barry K."/>
            <person name="Grigoriev I.V."/>
            <person name="Miller A.N."/>
            <person name="O'Donnell K."/>
            <person name="Stajich J.E."/>
            <person name="Bonito G."/>
        </authorList>
    </citation>
    <scope>NUCLEOTIDE SEQUENCE</scope>
    <source>
        <strain evidence="7">NVP60</strain>
    </source>
</reference>
<dbReference type="PANTHER" id="PTHR12058:SF0">
    <property type="entry name" value="ACTIN-RELATED PROTEIN 2_3 COMPLEX SUBUNIT 2"/>
    <property type="match status" value="1"/>
</dbReference>
<comment type="caution">
    <text evidence="7">The sequence shown here is derived from an EMBL/GenBank/DDBJ whole genome shotgun (WGS) entry which is preliminary data.</text>
</comment>
<keyword evidence="8" id="KW-1185">Reference proteome</keyword>
<keyword evidence="4 6" id="KW-0009">Actin-binding</keyword>
<dbReference type="InterPro" id="IPR034666">
    <property type="entry name" value="ARPC2/4"/>
</dbReference>
<keyword evidence="5 6" id="KW-0206">Cytoskeleton</keyword>